<gene>
    <name evidence="2" type="ORF">Mame_02394</name>
</gene>
<name>A0A1U9Z1Z3_9HYPH</name>
<dbReference type="OrthoDB" id="9941316at2"/>
<accession>A0A1U9Z1Z3</accession>
<dbReference type="EMBL" id="CP020330">
    <property type="protein sequence ID" value="AQZ51723.1"/>
    <property type="molecule type" value="Genomic_DNA"/>
</dbReference>
<evidence type="ECO:0000256" key="1">
    <source>
        <dbReference type="SAM" id="Phobius"/>
    </source>
</evidence>
<feature type="transmembrane region" description="Helical" evidence="1">
    <location>
        <begin position="6"/>
        <end position="26"/>
    </location>
</feature>
<reference evidence="2 3" key="1">
    <citation type="submission" date="2017-03" db="EMBL/GenBank/DDBJ databases">
        <title>Foreign affairs: Plasmid Transfer between Roseobacters and Rhizobia.</title>
        <authorList>
            <person name="Bartling P."/>
            <person name="Bunk B."/>
            <person name="Overmann J."/>
            <person name="Brinkmann H."/>
            <person name="Petersen J."/>
        </authorList>
    </citation>
    <scope>NUCLEOTIDE SEQUENCE [LARGE SCALE GENOMIC DNA]</scope>
    <source>
        <strain evidence="2 3">MACL11</strain>
    </source>
</reference>
<dbReference type="Proteomes" id="UP000191135">
    <property type="component" value="Chromosome"/>
</dbReference>
<keyword evidence="3" id="KW-1185">Reference proteome</keyword>
<keyword evidence="1" id="KW-1133">Transmembrane helix</keyword>
<evidence type="ECO:0000313" key="2">
    <source>
        <dbReference type="EMBL" id="AQZ51723.1"/>
    </source>
</evidence>
<organism evidence="2 3">
    <name type="scientific">Martelella mediterranea DSM 17316</name>
    <dbReference type="NCBI Taxonomy" id="1122214"/>
    <lineage>
        <taxon>Bacteria</taxon>
        <taxon>Pseudomonadati</taxon>
        <taxon>Pseudomonadota</taxon>
        <taxon>Alphaproteobacteria</taxon>
        <taxon>Hyphomicrobiales</taxon>
        <taxon>Aurantimonadaceae</taxon>
        <taxon>Martelella</taxon>
    </lineage>
</organism>
<keyword evidence="1" id="KW-0812">Transmembrane</keyword>
<proteinExistence type="predicted"/>
<keyword evidence="1" id="KW-0472">Membrane</keyword>
<dbReference type="KEGG" id="mmed:Mame_02394"/>
<dbReference type="AlphaFoldDB" id="A0A1U9Z1Z3"/>
<evidence type="ECO:0000313" key="3">
    <source>
        <dbReference type="Proteomes" id="UP000191135"/>
    </source>
</evidence>
<dbReference type="RefSeq" id="WP_018063681.1">
    <property type="nucleotide sequence ID" value="NZ_AQWH01000004.1"/>
</dbReference>
<sequence>MFEYLPLIAFQIVFAAAGLAILYRIVGGRIFGADDAQRKSHGEIFRRASKTSHA</sequence>
<protein>
    <submittedName>
        <fullName evidence="2">Uncharacterized protein</fullName>
    </submittedName>
</protein>